<keyword evidence="3" id="KW-1185">Reference proteome</keyword>
<protein>
    <submittedName>
        <fullName evidence="2">Uncharacterized protein</fullName>
    </submittedName>
</protein>
<name>A0ABX1RTY5_9FLAO</name>
<dbReference type="RefSeq" id="WP_169671124.1">
    <property type="nucleotide sequence ID" value="NZ_JABBHF010000003.1"/>
</dbReference>
<feature type="transmembrane region" description="Helical" evidence="1">
    <location>
        <begin position="120"/>
        <end position="139"/>
    </location>
</feature>
<keyword evidence="1" id="KW-1133">Transmembrane helix</keyword>
<feature type="transmembrane region" description="Helical" evidence="1">
    <location>
        <begin position="145"/>
        <end position="163"/>
    </location>
</feature>
<gene>
    <name evidence="2" type="ORF">HHX25_05750</name>
</gene>
<keyword evidence="1" id="KW-0472">Membrane</keyword>
<feature type="transmembrane region" description="Helical" evidence="1">
    <location>
        <begin position="67"/>
        <end position="92"/>
    </location>
</feature>
<dbReference type="EMBL" id="JABBHF010000003">
    <property type="protein sequence ID" value="NMH87000.1"/>
    <property type="molecule type" value="Genomic_DNA"/>
</dbReference>
<comment type="caution">
    <text evidence="2">The sequence shown here is derived from an EMBL/GenBank/DDBJ whole genome shotgun (WGS) entry which is preliminary data.</text>
</comment>
<reference evidence="2 3" key="1">
    <citation type="submission" date="2020-04" db="EMBL/GenBank/DDBJ databases">
        <title>A Flavivirga sp. nov.</title>
        <authorList>
            <person name="Sun X."/>
        </authorList>
    </citation>
    <scope>NUCLEOTIDE SEQUENCE [LARGE SCALE GENOMIC DNA]</scope>
    <source>
        <strain evidence="2 3">Y03</strain>
    </source>
</reference>
<evidence type="ECO:0000313" key="2">
    <source>
        <dbReference type="EMBL" id="NMH87000.1"/>
    </source>
</evidence>
<accession>A0ABX1RTY5</accession>
<proteinExistence type="predicted"/>
<evidence type="ECO:0000256" key="1">
    <source>
        <dbReference type="SAM" id="Phobius"/>
    </source>
</evidence>
<dbReference type="Proteomes" id="UP000746690">
    <property type="component" value="Unassembled WGS sequence"/>
</dbReference>
<sequence>MELDDLKSEYQNMNNDNSKSIESINKMKYSSKHPVLNGIKKQLVLESVIWILILIVFYDFFDGHLKAFYWNVLLVISILLVLIHNMLGFMVVKKPINDHNIKNSLKKYLNKIKRFSRVSIISRVLAFVIFMGFLTSNIIWDSHKIWTSTVFFSIAVVVQVYFLNRVWRQRVKKIEDQVHTL</sequence>
<organism evidence="2 3">
    <name type="scientific">Flavivirga algicola</name>
    <dbReference type="NCBI Taxonomy" id="2729136"/>
    <lineage>
        <taxon>Bacteria</taxon>
        <taxon>Pseudomonadati</taxon>
        <taxon>Bacteroidota</taxon>
        <taxon>Flavobacteriia</taxon>
        <taxon>Flavobacteriales</taxon>
        <taxon>Flavobacteriaceae</taxon>
        <taxon>Flavivirga</taxon>
    </lineage>
</organism>
<evidence type="ECO:0000313" key="3">
    <source>
        <dbReference type="Proteomes" id="UP000746690"/>
    </source>
</evidence>
<keyword evidence="1" id="KW-0812">Transmembrane</keyword>
<feature type="transmembrane region" description="Helical" evidence="1">
    <location>
        <begin position="43"/>
        <end position="61"/>
    </location>
</feature>